<dbReference type="Gene3D" id="3.90.105.10">
    <property type="entry name" value="Molybdopterin biosynthesis moea protein, domain 2"/>
    <property type="match status" value="1"/>
</dbReference>
<dbReference type="PANTHER" id="PTHR10192:SF5">
    <property type="entry name" value="GEPHYRIN"/>
    <property type="match status" value="1"/>
</dbReference>
<dbReference type="NCBIfam" id="NF045515">
    <property type="entry name" value="Glp_gephyrin"/>
    <property type="match status" value="1"/>
</dbReference>
<keyword evidence="6" id="KW-0500">Molybdenum</keyword>
<dbReference type="EC" id="2.10.1.1" evidence="6"/>
<comment type="pathway">
    <text evidence="2 6">Cofactor biosynthesis; molybdopterin biosynthesis.</text>
</comment>
<keyword evidence="6" id="KW-0808">Transferase</keyword>
<dbReference type="InterPro" id="IPR005110">
    <property type="entry name" value="MoeA_linker/N"/>
</dbReference>
<dbReference type="SUPFAM" id="SSF63867">
    <property type="entry name" value="MoeA C-terminal domain-like"/>
    <property type="match status" value="1"/>
</dbReference>
<dbReference type="SMART" id="SM00852">
    <property type="entry name" value="MoCF_biosynth"/>
    <property type="match status" value="1"/>
</dbReference>
<keyword evidence="9" id="KW-1185">Reference proteome</keyword>
<sequence length="411" mass="43388">MPAEFATRLSVADARLRVLELCATRRLPAEAVALESALGRVLAEDLIAPHDQPPFANSAMDGFALRGEELPRTGERAFRLVGQVLAGAASAPDCGEGECVRITTGAPLPRGADTVVIKENVRVEGEAVFVSAGESAHANVRPAGEDYRAGEIALRAGERLTPARLGVLASLGQSQANVARLPRVGLFVTGDELVPPSQALGFGQIHDSNRYSLGALLRQCGIEPEPVAHLRDDPAALREALRAAGERCDVVVSSGGVSAGEADFLPNLVAELGKVHFWKVRMKPGMPMLCGEVGRALVFALPGNPVSTIATFLALVHPALTALQGSPGTAQRTWRARLAEPLAKKHERAEFLRASLQSRDDGGLWAKPLRKQGSGMLRGVAEADALIFVPEEAHELDAGAVVEVLPLPGLF</sequence>
<keyword evidence="6" id="KW-0479">Metal-binding</keyword>
<comment type="caution">
    <text evidence="8">The sequence shown here is derived from an EMBL/GenBank/DDBJ whole genome shotgun (WGS) entry which is preliminary data.</text>
</comment>
<dbReference type="InterPro" id="IPR005111">
    <property type="entry name" value="MoeA_C_domain_IV"/>
</dbReference>
<evidence type="ECO:0000256" key="2">
    <source>
        <dbReference type="ARBA" id="ARBA00005046"/>
    </source>
</evidence>
<dbReference type="RefSeq" id="WP_380022946.1">
    <property type="nucleotide sequence ID" value="NZ_JBHSHD010000019.1"/>
</dbReference>
<gene>
    <name evidence="8" type="primary">glp</name>
    <name evidence="8" type="ORF">ACFO6Q_19860</name>
</gene>
<keyword evidence="4 6" id="KW-0501">Molybdenum cofactor biosynthesis</keyword>
<comment type="similarity">
    <text evidence="3 6">Belongs to the MoeA family.</text>
</comment>
<reference evidence="9" key="1">
    <citation type="journal article" date="2019" name="Int. J. Syst. Evol. Microbiol.">
        <title>The Global Catalogue of Microorganisms (GCM) 10K type strain sequencing project: providing services to taxonomists for standard genome sequencing and annotation.</title>
        <authorList>
            <consortium name="The Broad Institute Genomics Platform"/>
            <consortium name="The Broad Institute Genome Sequencing Center for Infectious Disease"/>
            <person name="Wu L."/>
            <person name="Ma J."/>
        </authorList>
    </citation>
    <scope>NUCLEOTIDE SEQUENCE [LARGE SCALE GENOMIC DNA]</scope>
    <source>
        <strain evidence="9">CCUG 30340</strain>
    </source>
</reference>
<dbReference type="Pfam" id="PF03454">
    <property type="entry name" value="MoeA_C"/>
    <property type="match status" value="1"/>
</dbReference>
<evidence type="ECO:0000256" key="4">
    <source>
        <dbReference type="ARBA" id="ARBA00023150"/>
    </source>
</evidence>
<dbReference type="Proteomes" id="UP001595886">
    <property type="component" value="Unassembled WGS sequence"/>
</dbReference>
<dbReference type="Pfam" id="PF00994">
    <property type="entry name" value="MoCF_biosynth"/>
    <property type="match status" value="1"/>
</dbReference>
<keyword evidence="6" id="KW-0460">Magnesium</keyword>
<dbReference type="InterPro" id="IPR036135">
    <property type="entry name" value="MoeA_linker/N_sf"/>
</dbReference>
<dbReference type="InterPro" id="IPR038987">
    <property type="entry name" value="MoeA-like"/>
</dbReference>
<comment type="function">
    <text evidence="1 6">Catalyzes the insertion of molybdate into adenylated molybdopterin with the concomitant release of AMP.</text>
</comment>
<dbReference type="NCBIfam" id="TIGR00177">
    <property type="entry name" value="molyb_syn"/>
    <property type="match status" value="1"/>
</dbReference>
<accession>A0ABV9R108</accession>
<evidence type="ECO:0000259" key="7">
    <source>
        <dbReference type="SMART" id="SM00852"/>
    </source>
</evidence>
<dbReference type="PANTHER" id="PTHR10192">
    <property type="entry name" value="MOLYBDOPTERIN BIOSYNTHESIS PROTEIN"/>
    <property type="match status" value="1"/>
</dbReference>
<dbReference type="Gene3D" id="2.40.340.10">
    <property type="entry name" value="MoeA, C-terminal, domain IV"/>
    <property type="match status" value="1"/>
</dbReference>
<dbReference type="Gene3D" id="2.170.190.11">
    <property type="entry name" value="Molybdopterin biosynthesis moea protein, domain 3"/>
    <property type="match status" value="1"/>
</dbReference>
<dbReference type="InterPro" id="IPR001453">
    <property type="entry name" value="MoaB/Mog_dom"/>
</dbReference>
<dbReference type="EMBL" id="JBHSHD010000019">
    <property type="protein sequence ID" value="MFC4822584.1"/>
    <property type="molecule type" value="Genomic_DNA"/>
</dbReference>
<feature type="domain" description="MoaB/Mog" evidence="7">
    <location>
        <begin position="185"/>
        <end position="322"/>
    </location>
</feature>
<comment type="catalytic activity">
    <reaction evidence="5">
        <text>adenylyl-molybdopterin + molybdate = Mo-molybdopterin + AMP + H(+)</text>
        <dbReference type="Rhea" id="RHEA:35047"/>
        <dbReference type="ChEBI" id="CHEBI:15378"/>
        <dbReference type="ChEBI" id="CHEBI:36264"/>
        <dbReference type="ChEBI" id="CHEBI:62727"/>
        <dbReference type="ChEBI" id="CHEBI:71302"/>
        <dbReference type="ChEBI" id="CHEBI:456215"/>
        <dbReference type="EC" id="2.10.1.1"/>
    </reaction>
</comment>
<evidence type="ECO:0000313" key="9">
    <source>
        <dbReference type="Proteomes" id="UP001595886"/>
    </source>
</evidence>
<evidence type="ECO:0000313" key="8">
    <source>
        <dbReference type="EMBL" id="MFC4822584.1"/>
    </source>
</evidence>
<proteinExistence type="inferred from homology"/>
<organism evidence="8 9">
    <name type="scientific">Dokdonella ginsengisoli</name>
    <dbReference type="NCBI Taxonomy" id="363846"/>
    <lineage>
        <taxon>Bacteria</taxon>
        <taxon>Pseudomonadati</taxon>
        <taxon>Pseudomonadota</taxon>
        <taxon>Gammaproteobacteria</taxon>
        <taxon>Lysobacterales</taxon>
        <taxon>Rhodanobacteraceae</taxon>
        <taxon>Dokdonella</taxon>
    </lineage>
</organism>
<evidence type="ECO:0000256" key="1">
    <source>
        <dbReference type="ARBA" id="ARBA00002901"/>
    </source>
</evidence>
<dbReference type="CDD" id="cd00887">
    <property type="entry name" value="MoeA"/>
    <property type="match status" value="1"/>
</dbReference>
<dbReference type="SUPFAM" id="SSF63882">
    <property type="entry name" value="MoeA N-terminal region -like"/>
    <property type="match status" value="1"/>
</dbReference>
<evidence type="ECO:0000256" key="3">
    <source>
        <dbReference type="ARBA" id="ARBA00010763"/>
    </source>
</evidence>
<dbReference type="InterPro" id="IPR036688">
    <property type="entry name" value="MoeA_C_domain_IV_sf"/>
</dbReference>
<dbReference type="SUPFAM" id="SSF53218">
    <property type="entry name" value="Molybdenum cofactor biosynthesis proteins"/>
    <property type="match status" value="1"/>
</dbReference>
<evidence type="ECO:0000256" key="5">
    <source>
        <dbReference type="ARBA" id="ARBA00047317"/>
    </source>
</evidence>
<comment type="cofactor">
    <cofactor evidence="6">
        <name>Mg(2+)</name>
        <dbReference type="ChEBI" id="CHEBI:18420"/>
    </cofactor>
</comment>
<dbReference type="InterPro" id="IPR036425">
    <property type="entry name" value="MoaB/Mog-like_dom_sf"/>
</dbReference>
<protein>
    <recommendedName>
        <fullName evidence="6">Molybdopterin molybdenumtransferase</fullName>
        <ecNumber evidence="6">2.10.1.1</ecNumber>
    </recommendedName>
</protein>
<dbReference type="Pfam" id="PF03453">
    <property type="entry name" value="MoeA_N"/>
    <property type="match status" value="1"/>
</dbReference>
<name>A0ABV9R108_9GAMM</name>
<dbReference type="Gene3D" id="3.40.980.10">
    <property type="entry name" value="MoaB/Mog-like domain"/>
    <property type="match status" value="1"/>
</dbReference>
<evidence type="ECO:0000256" key="6">
    <source>
        <dbReference type="RuleBase" id="RU365090"/>
    </source>
</evidence>